<feature type="compositionally biased region" description="Polar residues" evidence="1">
    <location>
        <begin position="51"/>
        <end position="65"/>
    </location>
</feature>
<evidence type="ECO:0000313" key="3">
    <source>
        <dbReference type="Proteomes" id="UP001492380"/>
    </source>
</evidence>
<accession>A0ABR1YEI4</accession>
<feature type="compositionally biased region" description="Polar residues" evidence="1">
    <location>
        <begin position="130"/>
        <end position="139"/>
    </location>
</feature>
<reference evidence="2 3" key="1">
    <citation type="submission" date="2024-04" db="EMBL/GenBank/DDBJ databases">
        <title>Phyllosticta paracitricarpa is synonymous to the EU quarantine fungus P. citricarpa based on phylogenomic analyses.</title>
        <authorList>
            <consortium name="Lawrence Berkeley National Laboratory"/>
            <person name="Van Ingen-Buijs V.A."/>
            <person name="Van Westerhoven A.C."/>
            <person name="Haridas S."/>
            <person name="Skiadas P."/>
            <person name="Martin F."/>
            <person name="Groenewald J.Z."/>
            <person name="Crous P.W."/>
            <person name="Seidl M.F."/>
        </authorList>
    </citation>
    <scope>NUCLEOTIDE SEQUENCE [LARGE SCALE GENOMIC DNA]</scope>
    <source>
        <strain evidence="2 3">CBS 123374</strain>
    </source>
</reference>
<evidence type="ECO:0000313" key="2">
    <source>
        <dbReference type="EMBL" id="KAK8227158.1"/>
    </source>
</evidence>
<feature type="compositionally biased region" description="Polar residues" evidence="1">
    <location>
        <begin position="20"/>
        <end position="34"/>
    </location>
</feature>
<keyword evidence="3" id="KW-1185">Reference proteome</keyword>
<comment type="caution">
    <text evidence="2">The sequence shown here is derived from an EMBL/GenBank/DDBJ whole genome shotgun (WGS) entry which is preliminary data.</text>
</comment>
<gene>
    <name evidence="2" type="ORF">HDK90DRAFT_49755</name>
</gene>
<proteinExistence type="predicted"/>
<sequence>MSPSNFEKSTCPCVRAIMEQSSNSVNQLEDSASPSARALMESTDAAPRALANTSASMLSSATPSLHQAPPAPPQSVQSSTFPQSEPDLQSANDRLIENPRNSPASSIQGRTSISLTSIDKRLETLRLNRYTPSQATSTEVLDLSSERSDERSSSPLQEMAARRKSEMLSSDKPAPQSTDGVREHEDWKDEIVTALDRAIARTLQLANDDHDRNPGTSVHDHFFAHLVDSLVRQQLSVPDWLLKDMEKFYNKQVDICHDQAHAIKETAEAVNELAKTCGENSKTISNLAMNLANSKKE</sequence>
<evidence type="ECO:0000256" key="1">
    <source>
        <dbReference type="SAM" id="MobiDB-lite"/>
    </source>
</evidence>
<dbReference type="Proteomes" id="UP001492380">
    <property type="component" value="Unassembled WGS sequence"/>
</dbReference>
<organism evidence="2 3">
    <name type="scientific">Phyllosticta capitalensis</name>
    <dbReference type="NCBI Taxonomy" id="121624"/>
    <lineage>
        <taxon>Eukaryota</taxon>
        <taxon>Fungi</taxon>
        <taxon>Dikarya</taxon>
        <taxon>Ascomycota</taxon>
        <taxon>Pezizomycotina</taxon>
        <taxon>Dothideomycetes</taxon>
        <taxon>Dothideomycetes incertae sedis</taxon>
        <taxon>Botryosphaeriales</taxon>
        <taxon>Phyllostictaceae</taxon>
        <taxon>Phyllosticta</taxon>
    </lineage>
</organism>
<protein>
    <submittedName>
        <fullName evidence="2">Uncharacterized protein</fullName>
    </submittedName>
</protein>
<name>A0ABR1YEI4_9PEZI</name>
<feature type="region of interest" description="Disordered" evidence="1">
    <location>
        <begin position="20"/>
        <end position="87"/>
    </location>
</feature>
<dbReference type="EMBL" id="JBBWRZ010000010">
    <property type="protein sequence ID" value="KAK8227158.1"/>
    <property type="molecule type" value="Genomic_DNA"/>
</dbReference>
<feature type="region of interest" description="Disordered" evidence="1">
    <location>
        <begin position="129"/>
        <end position="184"/>
    </location>
</feature>